<comment type="similarity">
    <text evidence="2">Belongs to the FAD-binding oxidoreductase/transferase type 4 family.</text>
</comment>
<dbReference type="GO" id="GO:0004458">
    <property type="term" value="F:D-lactate dehydrogenase (cytochrome) activity"/>
    <property type="evidence" value="ECO:0007669"/>
    <property type="project" value="UniProtKB-EC"/>
</dbReference>
<evidence type="ECO:0000256" key="5">
    <source>
        <dbReference type="ARBA" id="ARBA00022946"/>
    </source>
</evidence>
<feature type="region of interest" description="Disordered" evidence="8">
    <location>
        <begin position="1"/>
        <end position="28"/>
    </location>
</feature>
<feature type="compositionally biased region" description="Basic and acidic residues" evidence="8">
    <location>
        <begin position="1"/>
        <end position="11"/>
    </location>
</feature>
<dbReference type="Pfam" id="PF02913">
    <property type="entry name" value="FAD-oxidase_C"/>
    <property type="match status" value="1"/>
</dbReference>
<dbReference type="InterPro" id="IPR004113">
    <property type="entry name" value="FAD-bd_oxidored_4_C"/>
</dbReference>
<evidence type="ECO:0000313" key="11">
    <source>
        <dbReference type="EMBL" id="SDW25960.1"/>
    </source>
</evidence>
<feature type="region of interest" description="Disordered" evidence="8">
    <location>
        <begin position="1009"/>
        <end position="1031"/>
    </location>
</feature>
<keyword evidence="6" id="KW-0560">Oxidoreductase</keyword>
<accession>A0A1H2S378</accession>
<dbReference type="Gene3D" id="3.30.70.2740">
    <property type="match status" value="1"/>
</dbReference>
<dbReference type="EMBL" id="FNOF01000002">
    <property type="protein sequence ID" value="SDW25960.1"/>
    <property type="molecule type" value="Genomic_DNA"/>
</dbReference>
<dbReference type="Gene3D" id="3.30.465.10">
    <property type="match status" value="1"/>
</dbReference>
<dbReference type="InterPro" id="IPR017900">
    <property type="entry name" value="4Fe4S_Fe_S_CS"/>
</dbReference>
<evidence type="ECO:0000256" key="3">
    <source>
        <dbReference type="ARBA" id="ARBA00022630"/>
    </source>
</evidence>
<dbReference type="PROSITE" id="PS51387">
    <property type="entry name" value="FAD_PCMH"/>
    <property type="match status" value="1"/>
</dbReference>
<evidence type="ECO:0000259" key="10">
    <source>
        <dbReference type="PROSITE" id="PS51387"/>
    </source>
</evidence>
<dbReference type="AlphaFoldDB" id="A0A1H2S378"/>
<dbReference type="Pfam" id="PF01565">
    <property type="entry name" value="FAD_binding_4"/>
    <property type="match status" value="1"/>
</dbReference>
<dbReference type="PROSITE" id="PS00198">
    <property type="entry name" value="4FE4S_FER_1"/>
    <property type="match status" value="1"/>
</dbReference>
<dbReference type="SUPFAM" id="SSF46548">
    <property type="entry name" value="alpha-helical ferredoxin"/>
    <property type="match status" value="1"/>
</dbReference>
<dbReference type="InterPro" id="IPR016164">
    <property type="entry name" value="FAD-linked_Oxase-like_C"/>
</dbReference>
<keyword evidence="4" id="KW-0274">FAD</keyword>
<feature type="domain" description="FAD-binding PCMH-type" evidence="10">
    <location>
        <begin position="70"/>
        <end position="302"/>
    </location>
</feature>
<dbReference type="InterPro" id="IPR016166">
    <property type="entry name" value="FAD-bd_PCMH"/>
</dbReference>
<organism evidence="11 12">
    <name type="scientific">Haloarcula vallismortis</name>
    <name type="common">Halobacterium vallismortis</name>
    <dbReference type="NCBI Taxonomy" id="28442"/>
    <lineage>
        <taxon>Archaea</taxon>
        <taxon>Methanobacteriati</taxon>
        <taxon>Methanobacteriota</taxon>
        <taxon>Stenosarchaea group</taxon>
        <taxon>Halobacteria</taxon>
        <taxon>Halobacteriales</taxon>
        <taxon>Haloarculaceae</taxon>
        <taxon>Haloarcula</taxon>
    </lineage>
</organism>
<comment type="cofactor">
    <cofactor evidence="1">
        <name>FAD</name>
        <dbReference type="ChEBI" id="CHEBI:57692"/>
    </cofactor>
</comment>
<proteinExistence type="inferred from homology"/>
<dbReference type="InterPro" id="IPR016169">
    <property type="entry name" value="FAD-bd_PCMH_sub2"/>
</dbReference>
<dbReference type="SUPFAM" id="SSF55103">
    <property type="entry name" value="FAD-linked oxidases, C-terminal domain"/>
    <property type="match status" value="1"/>
</dbReference>
<dbReference type="Pfam" id="PF02754">
    <property type="entry name" value="CCG"/>
    <property type="match status" value="1"/>
</dbReference>
<dbReference type="GO" id="GO:0008720">
    <property type="term" value="F:D-lactate dehydrogenase (NAD+) activity"/>
    <property type="evidence" value="ECO:0007669"/>
    <property type="project" value="TreeGrafter"/>
</dbReference>
<dbReference type="InterPro" id="IPR036318">
    <property type="entry name" value="FAD-bd_PCMH-like_sf"/>
</dbReference>
<evidence type="ECO:0000313" key="12">
    <source>
        <dbReference type="Proteomes" id="UP000182573"/>
    </source>
</evidence>
<dbReference type="PANTHER" id="PTHR11748:SF111">
    <property type="entry name" value="D-LACTATE DEHYDROGENASE, MITOCHONDRIAL-RELATED"/>
    <property type="match status" value="1"/>
</dbReference>
<evidence type="ECO:0000256" key="1">
    <source>
        <dbReference type="ARBA" id="ARBA00001974"/>
    </source>
</evidence>
<dbReference type="Pfam" id="PF13183">
    <property type="entry name" value="Fer4_8"/>
    <property type="match status" value="1"/>
</dbReference>
<dbReference type="InterPro" id="IPR004017">
    <property type="entry name" value="Cys_rich_dom"/>
</dbReference>
<gene>
    <name evidence="11" type="ORF">SAMN05443574_102167</name>
</gene>
<sequence>MAGRLDTKHTMATDSGTRTDPSADEVSNYDYQNDSVARSGLVDDLQARIDGEVRFDEYSRQLYATDASLYEVLPIGVVYPRSTEDVAVVMSYCAQREIPVLPRGGGTSLAGQTVNEAVVLDFSRYMNDLVEARPSDRRARAQPGIKLGDLNGELAEHGLKFAPDPAWGDKSVLGGAIGNNSTGAHSLQYGKTDAYIEECEVVLADGTVTTFGEITREELRDWADPDGDLEERIYAEIERILTEEGEEIESHYPDLKRNVSGYNLDWVLEDAQDGTINVASLLAGSEGTLAIVTEAEVSLEPIPETKSMALLAYEGLIEAMEDIADILEHDPAAVEVLDDVLIDLARDTAEFEDVVGMLPDGTRAVLIVEFYADDEESGRRKVADLLADRTEGVDSVAEPTEGRTVVDAPIRAFDAMEAHDEAKREKFWKMRKSGLPILLSRTTDEKHGSFIEDTAIPPANLPEYVADFQKILEEHDTFASFYAHAGPGVLHIRPLINTKTVEGVETMESIADAVTDLVVKYGGSVSGEHGDGRARTQWNEKLYGAGLWETFQKLKSAFDPDWLLNPGQVVGVDSAAVESGSMPERARTVDMTENLRFDPEYEFDAGFDPALEWDNDNGMQGMVELCHGCGGCRGPQETTGGVMCPTYRASEEEMTTTRGRANMLRQAMSGDLPDDPTDEEFMHEVLDLCIGCKGCAKDCPSEVDMAKLKAEVTHAYHQEHGSSLRDKVFANVDALAGLGSTFAPLSNLATKVPGARTVLEKAVGIAPDRTLPSFQRTTLRDWFDERGPQVPAEDAERQALLFPDTYTNYSHPEVGKAAVRVLEAAGVHVRLANRTDSGRPAHSKGFLDQSRATARDNVDALVPAVEEGWDVVLVEPSDAVMFQSDYLDLLSGEDVETLAANAYGVCEYLDTFRLDESADWDAGRETLTYHGHCHQKATKKDHHAVGVLRRAGYDVDPLDSGCCGMAGSFGYETEHFSMSKAIGSILFDQIGNSRGDTVVAPGASCRTQLDDWDESDGEPPHPVEKLDAALA</sequence>
<dbReference type="InterPro" id="IPR017896">
    <property type="entry name" value="4Fe4S_Fe-S-bd"/>
</dbReference>
<evidence type="ECO:0000256" key="8">
    <source>
        <dbReference type="SAM" id="MobiDB-lite"/>
    </source>
</evidence>
<dbReference type="InterPro" id="IPR006094">
    <property type="entry name" value="Oxid_FAD_bind_N"/>
</dbReference>
<name>A0A1H2S378_HALVA</name>
<keyword evidence="3" id="KW-0285">Flavoprotein</keyword>
<dbReference type="SUPFAM" id="SSF56176">
    <property type="entry name" value="FAD-binding/transporter-associated domain-like"/>
    <property type="match status" value="1"/>
</dbReference>
<dbReference type="STRING" id="28442.SAMN05443574_102167"/>
<protein>
    <recommendedName>
        <fullName evidence="7">D-lactate dehydrogenase (cytochrome)</fullName>
        <ecNumber evidence="7">1.1.2.4</ecNumber>
    </recommendedName>
</protein>
<evidence type="ECO:0000256" key="6">
    <source>
        <dbReference type="ARBA" id="ARBA00023002"/>
    </source>
</evidence>
<evidence type="ECO:0000256" key="4">
    <source>
        <dbReference type="ARBA" id="ARBA00022827"/>
    </source>
</evidence>
<dbReference type="PROSITE" id="PS51379">
    <property type="entry name" value="4FE4S_FER_2"/>
    <property type="match status" value="1"/>
</dbReference>
<dbReference type="InterPro" id="IPR016167">
    <property type="entry name" value="FAD-bd_PCMH_sub1"/>
</dbReference>
<feature type="domain" description="4Fe-4S ferredoxin-type" evidence="9">
    <location>
        <begin position="679"/>
        <end position="711"/>
    </location>
</feature>
<dbReference type="Proteomes" id="UP000182573">
    <property type="component" value="Unassembled WGS sequence"/>
</dbReference>
<evidence type="ECO:0000256" key="2">
    <source>
        <dbReference type="ARBA" id="ARBA00008000"/>
    </source>
</evidence>
<dbReference type="PANTHER" id="PTHR11748">
    <property type="entry name" value="D-LACTATE DEHYDROGENASE"/>
    <property type="match status" value="1"/>
</dbReference>
<feature type="compositionally biased region" description="Basic and acidic residues" evidence="8">
    <location>
        <begin position="1018"/>
        <end position="1031"/>
    </location>
</feature>
<dbReference type="GO" id="GO:1903457">
    <property type="term" value="P:lactate catabolic process"/>
    <property type="evidence" value="ECO:0007669"/>
    <property type="project" value="TreeGrafter"/>
</dbReference>
<dbReference type="Gene3D" id="3.30.43.10">
    <property type="entry name" value="Uridine Diphospho-n-acetylenolpyruvylglucosamine Reductase, domain 2"/>
    <property type="match status" value="1"/>
</dbReference>
<reference evidence="11 12" key="1">
    <citation type="submission" date="2016-10" db="EMBL/GenBank/DDBJ databases">
        <authorList>
            <person name="de Groot N.N."/>
        </authorList>
    </citation>
    <scope>NUCLEOTIDE SEQUENCE [LARGE SCALE GENOMIC DNA]</scope>
    <source>
        <strain evidence="11 12">DSM 3756</strain>
    </source>
</reference>
<dbReference type="EC" id="1.1.2.4" evidence="7"/>
<dbReference type="GO" id="GO:0071949">
    <property type="term" value="F:FAD binding"/>
    <property type="evidence" value="ECO:0007669"/>
    <property type="project" value="InterPro"/>
</dbReference>
<keyword evidence="5" id="KW-0809">Transit peptide</keyword>
<evidence type="ECO:0000259" key="9">
    <source>
        <dbReference type="PROSITE" id="PS51379"/>
    </source>
</evidence>
<evidence type="ECO:0000256" key="7">
    <source>
        <dbReference type="ARBA" id="ARBA00038897"/>
    </source>
</evidence>